<name>A0ABV0JB37_9CYAN</name>
<comment type="caution">
    <text evidence="2">The sequence shown here is derived from an EMBL/GenBank/DDBJ whole genome shotgun (WGS) entry which is preliminary data.</text>
</comment>
<keyword evidence="1" id="KW-0732">Signal</keyword>
<accession>A0ABV0JB37</accession>
<evidence type="ECO:0000256" key="1">
    <source>
        <dbReference type="SAM" id="SignalP"/>
    </source>
</evidence>
<keyword evidence="3" id="KW-1185">Reference proteome</keyword>
<dbReference type="EMBL" id="JAMPKM010000011">
    <property type="protein sequence ID" value="MEP0818982.1"/>
    <property type="molecule type" value="Genomic_DNA"/>
</dbReference>
<sequence length="273" mass="29314">MIKNTFGFTALVLLTSLAFPTAGKADVVNGSFEEGFKGWETIGETTIETEQFGSGPVEGKSQAFLSTAYQELLGFDTQGNEIIGGDAAIASFVTGFENLEEFLNLPSSFLSDNTLSSLATGEIIEGSAIKQTFKANAGQSLSFAWNFLTEEFTQAVDNSSFEDFNDFAFVSLQRQSDLNTVLLPLADTLNSSFQFANHGLFFGETGFQEFSYTFDQSDTYTLGVGVVDVGDGDFVSGLLVDQVDVPETSPAVGLVALGALGSLSIMKRRWKNS</sequence>
<feature type="signal peptide" evidence="1">
    <location>
        <begin position="1"/>
        <end position="25"/>
    </location>
</feature>
<dbReference type="Proteomes" id="UP001464891">
    <property type="component" value="Unassembled WGS sequence"/>
</dbReference>
<reference evidence="2 3" key="1">
    <citation type="submission" date="2022-04" db="EMBL/GenBank/DDBJ databases">
        <title>Positive selection, recombination, and allopatry shape intraspecific diversity of widespread and dominant cyanobacteria.</title>
        <authorList>
            <person name="Wei J."/>
            <person name="Shu W."/>
            <person name="Hu C."/>
        </authorList>
    </citation>
    <scope>NUCLEOTIDE SEQUENCE [LARGE SCALE GENOMIC DNA]</scope>
    <source>
        <strain evidence="2 3">GB2-A4</strain>
    </source>
</reference>
<feature type="chain" id="PRO_5045727939" description="PEP-CTERM sorting domain-containing protein" evidence="1">
    <location>
        <begin position="26"/>
        <end position="273"/>
    </location>
</feature>
<evidence type="ECO:0000313" key="3">
    <source>
        <dbReference type="Proteomes" id="UP001464891"/>
    </source>
</evidence>
<dbReference type="RefSeq" id="WP_190437686.1">
    <property type="nucleotide sequence ID" value="NZ_JAMPKM010000011.1"/>
</dbReference>
<evidence type="ECO:0008006" key="4">
    <source>
        <dbReference type="Google" id="ProtNLM"/>
    </source>
</evidence>
<evidence type="ECO:0000313" key="2">
    <source>
        <dbReference type="EMBL" id="MEP0818982.1"/>
    </source>
</evidence>
<proteinExistence type="predicted"/>
<organism evidence="2 3">
    <name type="scientific">Trichocoleus desertorum GB2-A4</name>
    <dbReference type="NCBI Taxonomy" id="2933944"/>
    <lineage>
        <taxon>Bacteria</taxon>
        <taxon>Bacillati</taxon>
        <taxon>Cyanobacteriota</taxon>
        <taxon>Cyanophyceae</taxon>
        <taxon>Leptolyngbyales</taxon>
        <taxon>Trichocoleusaceae</taxon>
        <taxon>Trichocoleus</taxon>
    </lineage>
</organism>
<protein>
    <recommendedName>
        <fullName evidence="4">PEP-CTERM sorting domain-containing protein</fullName>
    </recommendedName>
</protein>
<gene>
    <name evidence="2" type="ORF">NC998_17940</name>
</gene>